<comment type="subcellular location">
    <subcellularLocation>
        <location evidence="1">Membrane</location>
    </subcellularLocation>
</comment>
<keyword evidence="11" id="KW-1208">Phospholipid metabolism</keyword>
<dbReference type="Proteomes" id="UP000095283">
    <property type="component" value="Unplaced"/>
</dbReference>
<dbReference type="PANTHER" id="PTHR23063:SF38">
    <property type="entry name" value="PROTEIN CBG04491"/>
    <property type="match status" value="1"/>
</dbReference>
<dbReference type="InterPro" id="IPR002123">
    <property type="entry name" value="Plipid/glycerol_acylTrfase"/>
</dbReference>
<comment type="similarity">
    <text evidence="3">Belongs to the 1-acyl-sn-glycerol-3-phosphate acyltransferase family.</text>
</comment>
<proteinExistence type="inferred from homology"/>
<dbReference type="SMART" id="SM00563">
    <property type="entry name" value="PlsC"/>
    <property type="match status" value="1"/>
</dbReference>
<name>A0A1I7WMM2_HETBA</name>
<keyword evidence="9" id="KW-0472">Membrane</keyword>
<accession>A0A1I7WMM2</accession>
<keyword evidence="5" id="KW-0808">Transferase</keyword>
<dbReference type="InterPro" id="IPR045252">
    <property type="entry name" value="LPCAT1-like"/>
</dbReference>
<dbReference type="GO" id="GO:0005783">
    <property type="term" value="C:endoplasmic reticulum"/>
    <property type="evidence" value="ECO:0007669"/>
    <property type="project" value="TreeGrafter"/>
</dbReference>
<keyword evidence="8" id="KW-0443">Lipid metabolism</keyword>
<evidence type="ECO:0000256" key="10">
    <source>
        <dbReference type="ARBA" id="ARBA00023209"/>
    </source>
</evidence>
<keyword evidence="6" id="KW-0812">Transmembrane</keyword>
<evidence type="ECO:0000256" key="1">
    <source>
        <dbReference type="ARBA" id="ARBA00004370"/>
    </source>
</evidence>
<dbReference type="GO" id="GO:0008654">
    <property type="term" value="P:phospholipid biosynthetic process"/>
    <property type="evidence" value="ECO:0007669"/>
    <property type="project" value="UniProtKB-KW"/>
</dbReference>
<evidence type="ECO:0000256" key="7">
    <source>
        <dbReference type="ARBA" id="ARBA00022989"/>
    </source>
</evidence>
<evidence type="ECO:0000256" key="3">
    <source>
        <dbReference type="ARBA" id="ARBA00008655"/>
    </source>
</evidence>
<dbReference type="SUPFAM" id="SSF69593">
    <property type="entry name" value="Glycerol-3-phosphate (1)-acyltransferase"/>
    <property type="match status" value="1"/>
</dbReference>
<dbReference type="CDD" id="cd07991">
    <property type="entry name" value="LPLAT_LPCAT1-like"/>
    <property type="match status" value="1"/>
</dbReference>
<dbReference type="WBParaSite" id="Hba_06379">
    <property type="protein sequence ID" value="Hba_06379"/>
    <property type="gene ID" value="Hba_06379"/>
</dbReference>
<sequence length="212" mass="24034">MLPGIAVSNHLSANDIMIIYADCEYHGVGYTVTGQRHRGFIDPLQKMGSKLTPSLWLDRASQTARTDFQKQVLDYSSNPTIYPVLLFPEGYCTNNDAVLQFRKAVFTGQVPIYPIAILQNTRLGDSFWREDKYIPYILRIMTSWAIAYDIIYLPPMEKKESEDVAAFASRVQSSIAGCIGKEALPYDGGLKREKERAKYKNRLQEVIAEVLI</sequence>
<keyword evidence="12" id="KW-0012">Acyltransferase</keyword>
<keyword evidence="15" id="KW-1185">Reference proteome</keyword>
<dbReference type="GO" id="GO:0004366">
    <property type="term" value="F:glycerol-3-phosphate O-acyltransferase activity"/>
    <property type="evidence" value="ECO:0007669"/>
    <property type="project" value="TreeGrafter"/>
</dbReference>
<dbReference type="GO" id="GO:0019432">
    <property type="term" value="P:triglyceride biosynthetic process"/>
    <property type="evidence" value="ECO:0007669"/>
    <property type="project" value="TreeGrafter"/>
</dbReference>
<dbReference type="AlphaFoldDB" id="A0A1I7WMM2"/>
<keyword evidence="7" id="KW-1133">Transmembrane helix</keyword>
<dbReference type="Pfam" id="PF01553">
    <property type="entry name" value="Acyltransferase"/>
    <property type="match status" value="1"/>
</dbReference>
<evidence type="ECO:0000259" key="14">
    <source>
        <dbReference type="SMART" id="SM00563"/>
    </source>
</evidence>
<keyword evidence="10" id="KW-0594">Phospholipid biosynthesis</keyword>
<comment type="pathway">
    <text evidence="2">Lipid metabolism.</text>
</comment>
<reference evidence="16" key="1">
    <citation type="submission" date="2016-11" db="UniProtKB">
        <authorList>
            <consortium name="WormBaseParasite"/>
        </authorList>
    </citation>
    <scope>IDENTIFICATION</scope>
</reference>
<organism evidence="15 16">
    <name type="scientific">Heterorhabditis bacteriophora</name>
    <name type="common">Entomopathogenic nematode worm</name>
    <dbReference type="NCBI Taxonomy" id="37862"/>
    <lineage>
        <taxon>Eukaryota</taxon>
        <taxon>Metazoa</taxon>
        <taxon>Ecdysozoa</taxon>
        <taxon>Nematoda</taxon>
        <taxon>Chromadorea</taxon>
        <taxon>Rhabditida</taxon>
        <taxon>Rhabditina</taxon>
        <taxon>Rhabditomorpha</taxon>
        <taxon>Strongyloidea</taxon>
        <taxon>Heterorhabditidae</taxon>
        <taxon>Heterorhabditis</taxon>
    </lineage>
</organism>
<evidence type="ECO:0000256" key="2">
    <source>
        <dbReference type="ARBA" id="ARBA00005189"/>
    </source>
</evidence>
<comment type="pathway">
    <text evidence="13">Phospholipid metabolism.</text>
</comment>
<dbReference type="PANTHER" id="PTHR23063">
    <property type="entry name" value="PHOSPHOLIPID ACYLTRANSFERASE"/>
    <property type="match status" value="1"/>
</dbReference>
<evidence type="ECO:0000256" key="11">
    <source>
        <dbReference type="ARBA" id="ARBA00023264"/>
    </source>
</evidence>
<keyword evidence="4" id="KW-0444">Lipid biosynthesis</keyword>
<evidence type="ECO:0000313" key="16">
    <source>
        <dbReference type="WBParaSite" id="Hba_06379"/>
    </source>
</evidence>
<dbReference type="GO" id="GO:0016020">
    <property type="term" value="C:membrane"/>
    <property type="evidence" value="ECO:0007669"/>
    <property type="project" value="UniProtKB-SubCell"/>
</dbReference>
<evidence type="ECO:0000256" key="13">
    <source>
        <dbReference type="ARBA" id="ARBA00025707"/>
    </source>
</evidence>
<evidence type="ECO:0000256" key="6">
    <source>
        <dbReference type="ARBA" id="ARBA00022692"/>
    </source>
</evidence>
<evidence type="ECO:0000256" key="8">
    <source>
        <dbReference type="ARBA" id="ARBA00023098"/>
    </source>
</evidence>
<protein>
    <submittedName>
        <fullName evidence="16">PlsC domain-containing protein</fullName>
    </submittedName>
</protein>
<evidence type="ECO:0000256" key="12">
    <source>
        <dbReference type="ARBA" id="ARBA00023315"/>
    </source>
</evidence>
<evidence type="ECO:0000256" key="9">
    <source>
        <dbReference type="ARBA" id="ARBA00023136"/>
    </source>
</evidence>
<evidence type="ECO:0000256" key="5">
    <source>
        <dbReference type="ARBA" id="ARBA00022679"/>
    </source>
</evidence>
<feature type="domain" description="Phospholipid/glycerol acyltransferase" evidence="14">
    <location>
        <begin position="4"/>
        <end position="120"/>
    </location>
</feature>
<evidence type="ECO:0000256" key="4">
    <source>
        <dbReference type="ARBA" id="ARBA00022516"/>
    </source>
</evidence>
<evidence type="ECO:0000313" key="15">
    <source>
        <dbReference type="Proteomes" id="UP000095283"/>
    </source>
</evidence>